<evidence type="ECO:0000313" key="3">
    <source>
        <dbReference type="Proteomes" id="UP001303373"/>
    </source>
</evidence>
<organism evidence="2 3">
    <name type="scientific">Acrodontium crateriforme</name>
    <dbReference type="NCBI Taxonomy" id="150365"/>
    <lineage>
        <taxon>Eukaryota</taxon>
        <taxon>Fungi</taxon>
        <taxon>Dikarya</taxon>
        <taxon>Ascomycota</taxon>
        <taxon>Pezizomycotina</taxon>
        <taxon>Dothideomycetes</taxon>
        <taxon>Dothideomycetidae</taxon>
        <taxon>Mycosphaerellales</taxon>
        <taxon>Teratosphaeriaceae</taxon>
        <taxon>Acrodontium</taxon>
    </lineage>
</organism>
<keyword evidence="3" id="KW-1185">Reference proteome</keyword>
<name>A0AAQ3M487_9PEZI</name>
<gene>
    <name evidence="2" type="ORF">R9X50_00438800</name>
</gene>
<dbReference type="AlphaFoldDB" id="A0AAQ3M487"/>
<dbReference type="Pfam" id="PF13376">
    <property type="entry name" value="OmdA"/>
    <property type="match status" value="1"/>
</dbReference>
<evidence type="ECO:0000313" key="2">
    <source>
        <dbReference type="EMBL" id="WPH01542.1"/>
    </source>
</evidence>
<evidence type="ECO:0008006" key="4">
    <source>
        <dbReference type="Google" id="ProtNLM"/>
    </source>
</evidence>
<dbReference type="EMBL" id="CP138585">
    <property type="protein sequence ID" value="WPH01542.1"/>
    <property type="molecule type" value="Genomic_DNA"/>
</dbReference>
<evidence type="ECO:0000256" key="1">
    <source>
        <dbReference type="SAM" id="MobiDB-lite"/>
    </source>
</evidence>
<accession>A0AAQ3M487</accession>
<reference evidence="2 3" key="1">
    <citation type="submission" date="2023-11" db="EMBL/GenBank/DDBJ databases">
        <title>An acidophilic fungus is an integral part of prey digestion in a carnivorous sundew plant.</title>
        <authorList>
            <person name="Tsai I.J."/>
        </authorList>
    </citation>
    <scope>NUCLEOTIDE SEQUENCE [LARGE SCALE GENOMIC DNA]</scope>
    <source>
        <strain evidence="2">169a</strain>
    </source>
</reference>
<feature type="region of interest" description="Disordered" evidence="1">
    <location>
        <begin position="1"/>
        <end position="43"/>
    </location>
</feature>
<dbReference type="Proteomes" id="UP001303373">
    <property type="component" value="Chromosome 6"/>
</dbReference>
<protein>
    <recommendedName>
        <fullName evidence="4">Bacteriocin-protection protein</fullName>
    </recommendedName>
</protein>
<proteinExistence type="predicted"/>
<sequence>MVRRSPRLTTPTAMLPAASRHSSKQSRPRQIPDPKSTQPNAESSLIISSAAERRRSSTSTAAELPQLFFTDAAAFRAWMLNQGHESRGVWLQIAKKATMIPSVTYDEAVDEALCCGWIDGQRRSLHVRYFLQRFTPRRPRSLWSQRNVAKVADLTMAGRMLPSGQAHVDAAKADGRWENAYTGGSGMKMPRDFQAALDEKPEAAKVWEGLKKTAQVPFLWRLMHLKKAETRRRKIAELVEMLVNRKM</sequence>